<dbReference type="EMBL" id="VSSQ01062412">
    <property type="protein sequence ID" value="MPN15597.1"/>
    <property type="molecule type" value="Genomic_DNA"/>
</dbReference>
<dbReference type="InterPro" id="IPR017850">
    <property type="entry name" value="Alkaline_phosphatase_core_sf"/>
</dbReference>
<dbReference type="AlphaFoldDB" id="A0A645FMG1"/>
<reference evidence="2" key="1">
    <citation type="submission" date="2019-08" db="EMBL/GenBank/DDBJ databases">
        <authorList>
            <person name="Kucharzyk K."/>
            <person name="Murdoch R.W."/>
            <person name="Higgins S."/>
            <person name="Loffler F."/>
        </authorList>
    </citation>
    <scope>NUCLEOTIDE SEQUENCE</scope>
</reference>
<dbReference type="SUPFAM" id="SSF53649">
    <property type="entry name" value="Alkaline phosphatase-like"/>
    <property type="match status" value="1"/>
</dbReference>
<name>A0A645FMG1_9ZZZZ</name>
<comment type="caution">
    <text evidence="2">The sequence shown here is derived from an EMBL/GenBank/DDBJ whole genome shotgun (WGS) entry which is preliminary data.</text>
</comment>
<dbReference type="InterPro" id="IPR026444">
    <property type="entry name" value="Secre_tail"/>
</dbReference>
<proteinExistence type="predicted"/>
<evidence type="ECO:0000259" key="1">
    <source>
        <dbReference type="Pfam" id="PF18962"/>
    </source>
</evidence>
<accession>A0A645FMG1</accession>
<gene>
    <name evidence="2" type="ORF">SDC9_162931</name>
</gene>
<organism evidence="2">
    <name type="scientific">bioreactor metagenome</name>
    <dbReference type="NCBI Taxonomy" id="1076179"/>
    <lineage>
        <taxon>unclassified sequences</taxon>
        <taxon>metagenomes</taxon>
        <taxon>ecological metagenomes</taxon>
    </lineage>
</organism>
<dbReference type="Gene3D" id="3.30.1120.10">
    <property type="match status" value="1"/>
</dbReference>
<dbReference type="Pfam" id="PF18962">
    <property type="entry name" value="Por_Secre_tail"/>
    <property type="match status" value="1"/>
</dbReference>
<protein>
    <recommendedName>
        <fullName evidence="1">Secretion system C-terminal sorting domain-containing protein</fullName>
    </recommendedName>
</protein>
<feature type="domain" description="Secretion system C-terminal sorting" evidence="1">
    <location>
        <begin position="121"/>
        <end position="187"/>
    </location>
</feature>
<sequence>MPDNFPTDGEDRSSILLGGPNVDRAKPLFWEFGKNKADRVSPHIAVREGDWKLLVNADGTKTELYNLKTDVKEATNVASGNATIVNRMKPMAISWFNTAFRQYADLGTGVDNTVFDEQFRLFPNPVTDFLQIQTDNTDYQVEVLSMDGKRQLSAGRNVNKIDLSSFSKGVYLLKVESNGISYYKKIIKE</sequence>
<dbReference type="NCBIfam" id="TIGR04183">
    <property type="entry name" value="Por_Secre_tail"/>
    <property type="match status" value="1"/>
</dbReference>
<evidence type="ECO:0000313" key="2">
    <source>
        <dbReference type="EMBL" id="MPN15597.1"/>
    </source>
</evidence>